<dbReference type="Pfam" id="PF16242">
    <property type="entry name" value="Pyrid_ox_like"/>
    <property type="match status" value="1"/>
</dbReference>
<gene>
    <name evidence="2" type="ORF">BST86_03315</name>
</gene>
<comment type="caution">
    <text evidence="2">The sequence shown here is derived from an EMBL/GenBank/DDBJ whole genome shotgun (WGS) entry which is preliminary data.</text>
</comment>
<dbReference type="InterPro" id="IPR012349">
    <property type="entry name" value="Split_barrel_FMN-bd"/>
</dbReference>
<dbReference type="AlphaFoldDB" id="A0A2S9WRR4"/>
<dbReference type="InterPro" id="IPR052917">
    <property type="entry name" value="Stress-Dev_Protein"/>
</dbReference>
<name>A0A2S9WRR4_9FLAO</name>
<evidence type="ECO:0000313" key="2">
    <source>
        <dbReference type="EMBL" id="PRP66187.1"/>
    </source>
</evidence>
<dbReference type="Proteomes" id="UP000239532">
    <property type="component" value="Unassembled WGS sequence"/>
</dbReference>
<reference evidence="2 3" key="1">
    <citation type="submission" date="2016-11" db="EMBL/GenBank/DDBJ databases">
        <title>Trade-off between light-utilization and light-protection in marine flavobacteria.</title>
        <authorList>
            <person name="Kumagai Y."/>
        </authorList>
    </citation>
    <scope>NUCLEOTIDE SEQUENCE [LARGE SCALE GENOMIC DNA]</scope>
    <source>
        <strain evidence="2 3">JCM 17109</strain>
    </source>
</reference>
<evidence type="ECO:0000259" key="1">
    <source>
        <dbReference type="Pfam" id="PF16242"/>
    </source>
</evidence>
<dbReference type="InterPro" id="IPR038725">
    <property type="entry name" value="YdaG_split_barrel_FMN-bd"/>
</dbReference>
<dbReference type="SUPFAM" id="SSF50475">
    <property type="entry name" value="FMN-binding split barrel"/>
    <property type="match status" value="1"/>
</dbReference>
<dbReference type="OrthoDB" id="1432662at2"/>
<feature type="domain" description="General stress protein FMN-binding split barrel" evidence="1">
    <location>
        <begin position="11"/>
        <end position="157"/>
    </location>
</feature>
<accession>A0A2S9WRR4</accession>
<dbReference type="PANTHER" id="PTHR34818">
    <property type="entry name" value="PROTEIN BLI-3"/>
    <property type="match status" value="1"/>
</dbReference>
<dbReference type="RefSeq" id="WP_105982026.1">
    <property type="nucleotide sequence ID" value="NZ_MQUC01000003.1"/>
</dbReference>
<proteinExistence type="predicted"/>
<organism evidence="2 3">
    <name type="scientific">Nonlabens agnitus</name>
    <dbReference type="NCBI Taxonomy" id="870484"/>
    <lineage>
        <taxon>Bacteria</taxon>
        <taxon>Pseudomonadati</taxon>
        <taxon>Bacteroidota</taxon>
        <taxon>Flavobacteriia</taxon>
        <taxon>Flavobacteriales</taxon>
        <taxon>Flavobacteriaceae</taxon>
        <taxon>Nonlabens</taxon>
    </lineage>
</organism>
<sequence>MSTKNLSNDEAQQKYKTMVESIDFAMMLTHLDQTPLHAIPMSTKRVDDNGTTYFLSNADSEHNANIESDSRCQLLYSEKHSMEFLSVYGKAVITRDKALIHDLYSSSDDNWFDGKDDPNITVITFHPEEGHYWDSKSNALVSLFKMGYGAITGEKMDVGESGSLDNI</sequence>
<keyword evidence="3" id="KW-1185">Reference proteome</keyword>
<protein>
    <submittedName>
        <fullName evidence="2">General stress protein</fullName>
    </submittedName>
</protein>
<dbReference type="Gene3D" id="2.30.110.10">
    <property type="entry name" value="Electron Transport, Fmn-binding Protein, Chain A"/>
    <property type="match status" value="1"/>
</dbReference>
<evidence type="ECO:0000313" key="3">
    <source>
        <dbReference type="Proteomes" id="UP000239532"/>
    </source>
</evidence>
<dbReference type="PANTHER" id="PTHR34818:SF1">
    <property type="entry name" value="PROTEIN BLI-3"/>
    <property type="match status" value="1"/>
</dbReference>
<dbReference type="EMBL" id="MQUC01000003">
    <property type="protein sequence ID" value="PRP66187.1"/>
    <property type="molecule type" value="Genomic_DNA"/>
</dbReference>